<evidence type="ECO:0000256" key="4">
    <source>
        <dbReference type="ARBA" id="ARBA00023163"/>
    </source>
</evidence>
<evidence type="ECO:0000256" key="8">
    <source>
        <dbReference type="SAM" id="MobiDB-lite"/>
    </source>
</evidence>
<feature type="domain" description="HSF-type DNA-binding" evidence="9">
    <location>
        <begin position="68"/>
        <end position="173"/>
    </location>
</feature>
<keyword evidence="5" id="KW-0539">Nucleus</keyword>
<dbReference type="PANTHER" id="PTHR10015:SF206">
    <property type="entry name" value="HSF-TYPE DNA-BINDING DOMAIN-CONTAINING PROTEIN"/>
    <property type="match status" value="1"/>
</dbReference>
<evidence type="ECO:0000256" key="7">
    <source>
        <dbReference type="SAM" id="Coils"/>
    </source>
</evidence>
<accession>A0A7S3V4V4</accession>
<dbReference type="GO" id="GO:0043565">
    <property type="term" value="F:sequence-specific DNA binding"/>
    <property type="evidence" value="ECO:0007669"/>
    <property type="project" value="InterPro"/>
</dbReference>
<comment type="similarity">
    <text evidence="6">Belongs to the HSF family.</text>
</comment>
<keyword evidence="4" id="KW-0804">Transcription</keyword>
<reference evidence="10" key="1">
    <citation type="submission" date="2021-01" db="EMBL/GenBank/DDBJ databases">
        <authorList>
            <person name="Corre E."/>
            <person name="Pelletier E."/>
            <person name="Niang G."/>
            <person name="Scheremetjew M."/>
            <person name="Finn R."/>
            <person name="Kale V."/>
            <person name="Holt S."/>
            <person name="Cochrane G."/>
            <person name="Meng A."/>
            <person name="Brown T."/>
            <person name="Cohen L."/>
        </authorList>
    </citation>
    <scope>NUCLEOTIDE SEQUENCE</scope>
    <source>
        <strain evidence="10">MM31A-1</strain>
    </source>
</reference>
<evidence type="ECO:0000256" key="2">
    <source>
        <dbReference type="ARBA" id="ARBA00023015"/>
    </source>
</evidence>
<keyword evidence="2" id="KW-0805">Transcription regulation</keyword>
<feature type="compositionally biased region" description="Low complexity" evidence="8">
    <location>
        <begin position="349"/>
        <end position="358"/>
    </location>
</feature>
<gene>
    <name evidence="10" type="ORF">CDEB00056_LOCUS1947</name>
</gene>
<dbReference type="Gene3D" id="1.10.10.10">
    <property type="entry name" value="Winged helix-like DNA-binding domain superfamily/Winged helix DNA-binding domain"/>
    <property type="match status" value="1"/>
</dbReference>
<dbReference type="InterPro" id="IPR000232">
    <property type="entry name" value="HSF_DNA-bd"/>
</dbReference>
<evidence type="ECO:0000256" key="3">
    <source>
        <dbReference type="ARBA" id="ARBA00023125"/>
    </source>
</evidence>
<dbReference type="AlphaFoldDB" id="A0A7S3V4V4"/>
<evidence type="ECO:0000313" key="10">
    <source>
        <dbReference type="EMBL" id="CAE0457106.1"/>
    </source>
</evidence>
<feature type="region of interest" description="Disordered" evidence="8">
    <location>
        <begin position="260"/>
        <end position="290"/>
    </location>
</feature>
<dbReference type="SMART" id="SM00415">
    <property type="entry name" value="HSF"/>
    <property type="match status" value="1"/>
</dbReference>
<dbReference type="PRINTS" id="PR00056">
    <property type="entry name" value="HSFDOMAIN"/>
</dbReference>
<feature type="compositionally biased region" description="Low complexity" evidence="8">
    <location>
        <begin position="266"/>
        <end position="276"/>
    </location>
</feature>
<evidence type="ECO:0000256" key="6">
    <source>
        <dbReference type="RuleBase" id="RU004020"/>
    </source>
</evidence>
<dbReference type="PANTHER" id="PTHR10015">
    <property type="entry name" value="HEAT SHOCK TRANSCRIPTION FACTOR"/>
    <property type="match status" value="1"/>
</dbReference>
<evidence type="ECO:0000256" key="5">
    <source>
        <dbReference type="ARBA" id="ARBA00023242"/>
    </source>
</evidence>
<sequence length="404" mass="45463">MNSTTIIDPSPINNCTDVMSRFKCPRRVRSINKGAIENKRRKRVKHTPLQSPSSCVQTQQAICDGSPRAAHFLTQTYKMISTCNDNLAAWSEDGETFVVKDAEMLEREIIPSYFDHSKFSSFSRQLNFYGFRKVPQLAKDKTKNKTSSVRPVKFFHEFFKKGREELLCQIQRSTNRVKNKVGLAMNSTAMAEQDREINGLKNTVMTLEEKLASMKRQFESMENQMTLVLSMGSYGTWPSGQQQKGMNYQYVANNSNLIPNKHIHGSKPSTSTSYSDSTHRTEYSSSYQNKPGSAFYNTQTTYPLKSHIYQAPAPNSDAFKLDKNINSTPKRNSGAGNFDDTFDEKDSSRASTISPSSSTVGATLEPHPNVKNIADPIDLPPCPDFERGVSFLRGFSKDFEPIGI</sequence>
<dbReference type="SUPFAM" id="SSF46785">
    <property type="entry name" value="Winged helix' DNA-binding domain"/>
    <property type="match status" value="1"/>
</dbReference>
<keyword evidence="7" id="KW-0175">Coiled coil</keyword>
<feature type="region of interest" description="Disordered" evidence="8">
    <location>
        <begin position="327"/>
        <end position="367"/>
    </location>
</feature>
<comment type="subcellular location">
    <subcellularLocation>
        <location evidence="1">Nucleus</location>
    </subcellularLocation>
</comment>
<dbReference type="EMBL" id="HBIO01002796">
    <property type="protein sequence ID" value="CAE0457106.1"/>
    <property type="molecule type" value="Transcribed_RNA"/>
</dbReference>
<proteinExistence type="inferred from homology"/>
<name>A0A7S3V4V4_9STRA</name>
<keyword evidence="3" id="KW-0238">DNA-binding</keyword>
<dbReference type="GO" id="GO:0003700">
    <property type="term" value="F:DNA-binding transcription factor activity"/>
    <property type="evidence" value="ECO:0007669"/>
    <property type="project" value="InterPro"/>
</dbReference>
<feature type="coiled-coil region" evidence="7">
    <location>
        <begin position="190"/>
        <end position="224"/>
    </location>
</feature>
<dbReference type="FunFam" id="1.10.10.10:FF:000027">
    <property type="entry name" value="Heat shock transcription factor 1"/>
    <property type="match status" value="1"/>
</dbReference>
<evidence type="ECO:0000256" key="1">
    <source>
        <dbReference type="ARBA" id="ARBA00004123"/>
    </source>
</evidence>
<organism evidence="10">
    <name type="scientific">Chaetoceros debilis</name>
    <dbReference type="NCBI Taxonomy" id="122233"/>
    <lineage>
        <taxon>Eukaryota</taxon>
        <taxon>Sar</taxon>
        <taxon>Stramenopiles</taxon>
        <taxon>Ochrophyta</taxon>
        <taxon>Bacillariophyta</taxon>
        <taxon>Coscinodiscophyceae</taxon>
        <taxon>Chaetocerotophycidae</taxon>
        <taxon>Chaetocerotales</taxon>
        <taxon>Chaetocerotaceae</taxon>
        <taxon>Chaetoceros</taxon>
    </lineage>
</organism>
<dbReference type="InterPro" id="IPR036388">
    <property type="entry name" value="WH-like_DNA-bd_sf"/>
</dbReference>
<evidence type="ECO:0000259" key="9">
    <source>
        <dbReference type="SMART" id="SM00415"/>
    </source>
</evidence>
<dbReference type="InterPro" id="IPR036390">
    <property type="entry name" value="WH_DNA-bd_sf"/>
</dbReference>
<dbReference type="Pfam" id="PF00447">
    <property type="entry name" value="HSF_DNA-bind"/>
    <property type="match status" value="1"/>
</dbReference>
<dbReference type="GO" id="GO:0005634">
    <property type="term" value="C:nucleus"/>
    <property type="evidence" value="ECO:0007669"/>
    <property type="project" value="UniProtKB-SubCell"/>
</dbReference>
<protein>
    <recommendedName>
        <fullName evidence="9">HSF-type DNA-binding domain-containing protein</fullName>
    </recommendedName>
</protein>